<evidence type="ECO:0000256" key="1">
    <source>
        <dbReference type="ARBA" id="ARBA00004173"/>
    </source>
</evidence>
<dbReference type="PANTHER" id="PTHR21427">
    <property type="entry name" value="UBIQUINONE BIOSYNTHESIS PROTEIN COQ9, MITOCHONDRIAL"/>
    <property type="match status" value="1"/>
</dbReference>
<comment type="caution">
    <text evidence="10">The sequence shown here is derived from an EMBL/GenBank/DDBJ whole genome shotgun (WGS) entry which is preliminary data.</text>
</comment>
<keyword evidence="7 8" id="KW-0496">Mitochondrion</keyword>
<dbReference type="STRING" id="52247.A0A4T0X5B5"/>
<keyword evidence="5" id="KW-0809">Transit peptide</keyword>
<keyword evidence="6 8" id="KW-0446">Lipid-binding</keyword>
<dbReference type="GO" id="GO:0005743">
    <property type="term" value="C:mitochondrial inner membrane"/>
    <property type="evidence" value="ECO:0007669"/>
    <property type="project" value="TreeGrafter"/>
</dbReference>
<evidence type="ECO:0000313" key="10">
    <source>
        <dbReference type="EMBL" id="TID29984.1"/>
    </source>
</evidence>
<evidence type="ECO:0000256" key="7">
    <source>
        <dbReference type="ARBA" id="ARBA00023128"/>
    </source>
</evidence>
<evidence type="ECO:0000259" key="9">
    <source>
        <dbReference type="Pfam" id="PF08511"/>
    </source>
</evidence>
<comment type="function">
    <text evidence="8">Membrane-associated protein that warps the membrane surface to access and bind aromatic isoprenes with high specificity, including ubiquinone (CoQ) isoprene intermediates and presents them directly to Coq7, therefore facilitating the Coq7-mediated hydroxylase step. Participates in the biosynthesis of coenzyme Q, also named ubiquinone, an essential lipid-soluble electron transporter for aerobic cellular respiration.</text>
</comment>
<name>A0A4T0X5B5_9ASCO</name>
<comment type="subcellular location">
    <subcellularLocation>
        <location evidence="1 8">Mitochondrion</location>
    </subcellularLocation>
</comment>
<evidence type="ECO:0000256" key="3">
    <source>
        <dbReference type="ARBA" id="ARBA00010766"/>
    </source>
</evidence>
<dbReference type="Proteomes" id="UP000307173">
    <property type="component" value="Unassembled WGS sequence"/>
</dbReference>
<protein>
    <recommendedName>
        <fullName evidence="8">Ubiquinone biosynthesis protein</fullName>
    </recommendedName>
</protein>
<gene>
    <name evidence="10" type="ORF">CANINC_001496</name>
</gene>
<sequence length="236" mass="27107">MFRLIKSPIRKYHSFYHVNPKIVDMEKIENQVLSKAYELVPELGFSSKAVATAARDLGMTENTPNGLFKFTAGDLETQLVMFHLKNARQHLLELKDSAEGTELDKLKYLINKRLDMNIPIAKHLPQLLGHMIQPSNIVSSLNELHNLSDDIQYYAGDRSIDFAWYSKRMTISGLYVQSELFMINDDSENYQDTKKFVDTKLGEYESAAYAYNSFEEWTFFNAVSTVNLIKSQLARG</sequence>
<dbReference type="InterPro" id="IPR012762">
    <property type="entry name" value="Ubiq_biosynth_COQ9"/>
</dbReference>
<dbReference type="EMBL" id="SELW01000220">
    <property type="protein sequence ID" value="TID29984.1"/>
    <property type="molecule type" value="Genomic_DNA"/>
</dbReference>
<evidence type="ECO:0000256" key="2">
    <source>
        <dbReference type="ARBA" id="ARBA00004749"/>
    </source>
</evidence>
<keyword evidence="4 8" id="KW-0831">Ubiquinone biosynthesis</keyword>
<evidence type="ECO:0000256" key="5">
    <source>
        <dbReference type="ARBA" id="ARBA00022946"/>
    </source>
</evidence>
<evidence type="ECO:0000256" key="8">
    <source>
        <dbReference type="RuleBase" id="RU366063"/>
    </source>
</evidence>
<feature type="domain" description="COQ9 C-terminal" evidence="9">
    <location>
        <begin position="139"/>
        <end position="205"/>
    </location>
</feature>
<accession>A0A4T0X5B5</accession>
<reference evidence="10 11" key="1">
    <citation type="journal article" date="2019" name="Front. Genet.">
        <title>Whole-Genome Sequencing of the Opportunistic Yeast Pathogen Candida inconspicua Uncovers Its Hybrid Origin.</title>
        <authorList>
            <person name="Mixao V."/>
            <person name="Hansen A.P."/>
            <person name="Saus E."/>
            <person name="Boekhout T."/>
            <person name="Lass-Florl C."/>
            <person name="Gabaldon T."/>
        </authorList>
    </citation>
    <scope>NUCLEOTIDE SEQUENCE [LARGE SCALE GENOMIC DNA]</scope>
    <source>
        <strain evidence="10 11">CBS 180</strain>
    </source>
</reference>
<dbReference type="GO" id="GO:0008289">
    <property type="term" value="F:lipid binding"/>
    <property type="evidence" value="ECO:0007669"/>
    <property type="project" value="UniProtKB-UniRule"/>
</dbReference>
<proteinExistence type="inferred from homology"/>
<dbReference type="NCBIfam" id="TIGR02396">
    <property type="entry name" value="diverge_rpsU"/>
    <property type="match status" value="1"/>
</dbReference>
<dbReference type="Pfam" id="PF08511">
    <property type="entry name" value="COQ9"/>
    <property type="match status" value="1"/>
</dbReference>
<dbReference type="Gene3D" id="1.10.357.10">
    <property type="entry name" value="Tetracycline Repressor, domain 2"/>
    <property type="match status" value="1"/>
</dbReference>
<dbReference type="OrthoDB" id="619536at2759"/>
<dbReference type="UniPathway" id="UPA00232"/>
<dbReference type="InterPro" id="IPR013718">
    <property type="entry name" value="COQ9_C"/>
</dbReference>
<keyword evidence="11" id="KW-1185">Reference proteome</keyword>
<evidence type="ECO:0000256" key="6">
    <source>
        <dbReference type="ARBA" id="ARBA00023121"/>
    </source>
</evidence>
<comment type="similarity">
    <text evidence="3 8">Belongs to the COQ9 family.</text>
</comment>
<evidence type="ECO:0000256" key="4">
    <source>
        <dbReference type="ARBA" id="ARBA00022688"/>
    </source>
</evidence>
<dbReference type="AlphaFoldDB" id="A0A4T0X5B5"/>
<dbReference type="PANTHER" id="PTHR21427:SF19">
    <property type="entry name" value="UBIQUINONE BIOSYNTHESIS PROTEIN COQ9, MITOCHONDRIAL"/>
    <property type="match status" value="1"/>
</dbReference>
<dbReference type="GO" id="GO:0006744">
    <property type="term" value="P:ubiquinone biosynthetic process"/>
    <property type="evidence" value="ECO:0007669"/>
    <property type="project" value="UniProtKB-UniRule"/>
</dbReference>
<organism evidence="10 11">
    <name type="scientific">Pichia inconspicua</name>
    <dbReference type="NCBI Taxonomy" id="52247"/>
    <lineage>
        <taxon>Eukaryota</taxon>
        <taxon>Fungi</taxon>
        <taxon>Dikarya</taxon>
        <taxon>Ascomycota</taxon>
        <taxon>Saccharomycotina</taxon>
        <taxon>Pichiomycetes</taxon>
        <taxon>Pichiales</taxon>
        <taxon>Pichiaceae</taxon>
        <taxon>Pichia</taxon>
    </lineage>
</organism>
<evidence type="ECO:0000313" key="11">
    <source>
        <dbReference type="Proteomes" id="UP000307173"/>
    </source>
</evidence>
<comment type="pathway">
    <text evidence="2 8">Cofactor biosynthesis; ubiquinone biosynthesis.</text>
</comment>